<dbReference type="GeneID" id="94193112"/>
<organism evidence="1 2">
    <name type="scientific">Babesia caballi</name>
    <dbReference type="NCBI Taxonomy" id="5871"/>
    <lineage>
        <taxon>Eukaryota</taxon>
        <taxon>Sar</taxon>
        <taxon>Alveolata</taxon>
        <taxon>Apicomplexa</taxon>
        <taxon>Aconoidasida</taxon>
        <taxon>Piroplasmida</taxon>
        <taxon>Babesiidae</taxon>
        <taxon>Babesia</taxon>
    </lineage>
</organism>
<reference evidence="1 2" key="1">
    <citation type="submission" date="2021-06" db="EMBL/GenBank/DDBJ databases">
        <title>Genome sequence of Babesia caballi.</title>
        <authorList>
            <person name="Yamagishi J."/>
            <person name="Kidaka T."/>
            <person name="Ochi A."/>
        </authorList>
    </citation>
    <scope>NUCLEOTIDE SEQUENCE [LARGE SCALE GENOMIC DNA]</scope>
    <source>
        <strain evidence="1">USDA-D6B2</strain>
    </source>
</reference>
<sequence>MSRNAECPIKRQSHFSSPPDLVQQLDALRKRALPLHRRHRPGRSHRQRPHELGHLRVRGVDPVLDLEPLQDVPQRRSPDLLSHDEPRLVQLLRREAQDAPGEADNALQAVKALLAALEVEREKLIRRVLEERGLVLGRASADAVPDDVDEPVDAPGPAEGHEPAEVLAAQQRDQPPHAVEPALGVVPLAYSDAHLHNVYGLDVLGRQLVRPVEVLHLLERLHAELLVAELRQEPVVQLPPQPVQQLPPPAPQQAVRRALLVQLRLVHAPVHVAVRYYERVHDLLHHARRLRADREPHSRLPFGHAHRFQPFELV</sequence>
<gene>
    <name evidence="1" type="ORF">BcabD6B2_10640</name>
</gene>
<dbReference type="EMBL" id="BPLF01000001">
    <property type="protein sequence ID" value="GIX61629.1"/>
    <property type="molecule type" value="Genomic_DNA"/>
</dbReference>
<dbReference type="Proteomes" id="UP001497744">
    <property type="component" value="Unassembled WGS sequence"/>
</dbReference>
<proteinExistence type="predicted"/>
<name>A0AAV4LP02_BABCB</name>
<keyword evidence="2" id="KW-1185">Reference proteome</keyword>
<accession>A0AAV4LP02</accession>
<dbReference type="RefSeq" id="XP_067713700.1">
    <property type="nucleotide sequence ID" value="XM_067857599.1"/>
</dbReference>
<evidence type="ECO:0000313" key="2">
    <source>
        <dbReference type="Proteomes" id="UP001497744"/>
    </source>
</evidence>
<dbReference type="AlphaFoldDB" id="A0AAV4LP02"/>
<protein>
    <submittedName>
        <fullName evidence="1">Zinc finger and BTB domain-containing protein 17 isoform X1</fullName>
    </submittedName>
</protein>
<evidence type="ECO:0000313" key="1">
    <source>
        <dbReference type="EMBL" id="GIX61629.1"/>
    </source>
</evidence>
<comment type="caution">
    <text evidence="1">The sequence shown here is derived from an EMBL/GenBank/DDBJ whole genome shotgun (WGS) entry which is preliminary data.</text>
</comment>